<sequence length="1216" mass="135765">MPFHVHTGQQRRQRKVLRMRRSGKTGRPGVSTCAAVCRLLWKSTESLVTRWRKDCFHLTTGSTALHAAYSAGETVGHPMSIHVALTHRTSYRYEKPAALGPQIIRLRPAPHARTPVLSYALKVEPQPHFINWQQDPQGNFQARVVFPEKVTHFDVTVDLVADMATINPFDFFLEPEAEIWPFAYDPVLEHELAPFRRQEEAGPLLKAFLDELPKPDGEGDGLPTINMLVDLNRRVQERVNYVVRLEPGVFTPEETLEKQLGSCRDSAWLLVQVLRHLGFAARFVSGYLIQLTADVKPLDGPAGPDEDFTDLHAWAEVYLPGAGWIGLDATSGLMAGEGHIPLAATPEPASAAPISGLIEKVETEFDFAMGVTRIKETPRTTKPYIEKTWQDILAAGARTDRALNAGDVRLTMGGEPTFVSATDFESAEWKTDALGETKRAYAGRLMRRLTALWSPGAAMHLALGKHYPGEQLPRWALYAHWRVDGEPVWTDPALLADDDTVDHATPEDARRFARALAERLEVDAGLVAPAYEDIHYYLWRESRLPANVLAEGSKLRDAAERARLARVFGQGLDAEVGSILPLRRAILDGRRIWQSGRWFFRGDTLFLIPGDAPIGFRLPLQSLPWADPSSLDTDFPLDPFAPRNPFAPRAAYSWGHGGPSREGGPSRDGMEAAYATRSGQGALYRQGATAYVSPGAWLERPVRQEAPVIGRDEPDVVRTALAVEARGGVLHVFLPPLYDAEDWLELVARVEDTARAEGRPVVLEGYAPPEDPRLLSFSITPDPGVLEVNVHPSENWAVHVERTEQLYEEARAVGLATEKFMLDGTHVGTGGGNHVVMGAAHAADSPFLRRPDLLKSMLGFWHNHPSLSYLFSGLFIGPFSQHPRIDEAREDSVRELEIACERVSPFSPTPPWLTDRIFRNILADVTGNTHRTEFCIDKMYAPESSSGRRGLVEFRAFEMPPHARMSAAQALLMRAAVAAFWQFPYERRLIRWGTRLHDDFMLPHYVAQDLKDALEHLAGAGQRLDPDWFLPHQEFRFPLVGEIAVRDMVVELRHALEPWHILGEEPAAGGTVRYVDSAVERLQARVTGWSAERYVLSCNGAEVPLQKTETQGEYVAGVRFKAWSPPSSLHPTIPAHGPLVFDVYDSWTGRSLGGMTYHVSHPGGRNYDRFPVNANEAEARRRARFFPFGHTSGPMERPRLLPNPEQPRTLDLRRGH</sequence>
<feature type="region of interest" description="Disordered" evidence="1">
    <location>
        <begin position="1"/>
        <end position="29"/>
    </location>
</feature>
<dbReference type="Pfam" id="PF08379">
    <property type="entry name" value="Bact_transglu_N"/>
    <property type="match status" value="1"/>
</dbReference>
<dbReference type="PANTHER" id="PTHR33490:SF1">
    <property type="entry name" value="SLL1233 PROTEIN"/>
    <property type="match status" value="1"/>
</dbReference>
<dbReference type="eggNOG" id="COG4196">
    <property type="taxonomic scope" value="Bacteria"/>
</dbReference>
<evidence type="ECO:0000313" key="4">
    <source>
        <dbReference type="Proteomes" id="UP000001963"/>
    </source>
</evidence>
<feature type="region of interest" description="Disordered" evidence="1">
    <location>
        <begin position="1187"/>
        <end position="1216"/>
    </location>
</feature>
<reference evidence="3 4" key="1">
    <citation type="journal article" date="2007" name="J. Bacteriol.">
        <title>Genome sequence analysis of the emerging human pathogenic acetic acid bacterium Granulibacter bethesdensis.</title>
        <authorList>
            <person name="Greenberg D.E."/>
            <person name="Porcella S.F."/>
            <person name="Zelazny A.M."/>
            <person name="Virtaneva K."/>
            <person name="Sturdevant D.E."/>
            <person name="Kupko J.J.III."/>
            <person name="Barbian K.D."/>
            <person name="Babar A."/>
            <person name="Dorward D.W."/>
            <person name="Holland S.M."/>
        </authorList>
    </citation>
    <scope>NUCLEOTIDE SEQUENCE [LARGE SCALE GENOMIC DNA]</scope>
    <source>
        <strain evidence="4">ATCC BAA-1260 / CGDNIH1</strain>
    </source>
</reference>
<organism evidence="3 4">
    <name type="scientific">Granulibacter bethesdensis (strain ATCC BAA-1260 / CGDNIH1)</name>
    <dbReference type="NCBI Taxonomy" id="391165"/>
    <lineage>
        <taxon>Bacteria</taxon>
        <taxon>Pseudomonadati</taxon>
        <taxon>Pseudomonadota</taxon>
        <taxon>Alphaproteobacteria</taxon>
        <taxon>Acetobacterales</taxon>
        <taxon>Acetobacteraceae</taxon>
        <taxon>Granulibacter</taxon>
    </lineage>
</organism>
<dbReference type="Proteomes" id="UP000001963">
    <property type="component" value="Chromosome"/>
</dbReference>
<dbReference type="PANTHER" id="PTHR33490">
    <property type="entry name" value="BLR5614 PROTEIN-RELATED"/>
    <property type="match status" value="1"/>
</dbReference>
<accession>Q0BUT7</accession>
<dbReference type="SMART" id="SM00460">
    <property type="entry name" value="TGc"/>
    <property type="match status" value="1"/>
</dbReference>
<dbReference type="Pfam" id="PF01841">
    <property type="entry name" value="Transglut_core"/>
    <property type="match status" value="1"/>
</dbReference>
<dbReference type="InterPro" id="IPR038765">
    <property type="entry name" value="Papain-like_cys_pep_sf"/>
</dbReference>
<protein>
    <submittedName>
        <fullName evidence="3">Transglutaminase-like protein</fullName>
    </submittedName>
</protein>
<dbReference type="EMBL" id="CP000394">
    <property type="protein sequence ID" value="ABI61415.2"/>
    <property type="molecule type" value="Genomic_DNA"/>
</dbReference>
<dbReference type="KEGG" id="gbe:GbCGDNIH1_0517"/>
<gene>
    <name evidence="3" type="ordered locus">GbCGDNIH1_0517</name>
</gene>
<dbReference type="InterPro" id="IPR018667">
    <property type="entry name" value="DUF2126"/>
</dbReference>
<evidence type="ECO:0000259" key="2">
    <source>
        <dbReference type="SMART" id="SM00460"/>
    </source>
</evidence>
<name>Q0BUT7_GRABC</name>
<feature type="region of interest" description="Disordered" evidence="1">
    <location>
        <begin position="651"/>
        <end position="670"/>
    </location>
</feature>
<proteinExistence type="predicted"/>
<keyword evidence="4" id="KW-1185">Reference proteome</keyword>
<dbReference type="Pfam" id="PF09899">
    <property type="entry name" value="DUF2126"/>
    <property type="match status" value="1"/>
</dbReference>
<evidence type="ECO:0000313" key="3">
    <source>
        <dbReference type="EMBL" id="ABI61415.2"/>
    </source>
</evidence>
<dbReference type="InterPro" id="IPR013589">
    <property type="entry name" value="Bac_transglu_N"/>
</dbReference>
<dbReference type="SUPFAM" id="SSF54001">
    <property type="entry name" value="Cysteine proteinases"/>
    <property type="match status" value="1"/>
</dbReference>
<evidence type="ECO:0000256" key="1">
    <source>
        <dbReference type="SAM" id="MobiDB-lite"/>
    </source>
</evidence>
<dbReference type="Gene3D" id="3.10.620.30">
    <property type="match status" value="1"/>
</dbReference>
<dbReference type="InterPro" id="IPR002931">
    <property type="entry name" value="Transglutaminase-like"/>
</dbReference>
<feature type="compositionally biased region" description="Basic residues" evidence="1">
    <location>
        <begin position="9"/>
        <end position="24"/>
    </location>
</feature>
<feature type="domain" description="Transglutaminase-like" evidence="2">
    <location>
        <begin position="255"/>
        <end position="331"/>
    </location>
</feature>
<dbReference type="STRING" id="391165.GbCGDNIH1_0517"/>
<dbReference type="AlphaFoldDB" id="Q0BUT7"/>
<dbReference type="eggNOG" id="COG1305">
    <property type="taxonomic scope" value="Bacteria"/>
</dbReference>